<keyword evidence="1" id="KW-1133">Transmembrane helix</keyword>
<evidence type="ECO:0000256" key="2">
    <source>
        <dbReference type="SAM" id="SignalP"/>
    </source>
</evidence>
<dbReference type="Proteomes" id="UP000323653">
    <property type="component" value="Chromosome"/>
</dbReference>
<reference evidence="3 4" key="1">
    <citation type="submission" date="2019-08" db="EMBL/GenBank/DDBJ databases">
        <title>Pedobacter sp. nov., isolated from Han river, South Korea.</title>
        <authorList>
            <person name="Lee D.-H."/>
            <person name="Kim Y.-S."/>
            <person name="Hwang E.-M."/>
            <person name="Le Tran T.C."/>
            <person name="Cha C.-J."/>
        </authorList>
    </citation>
    <scope>NUCLEOTIDE SEQUENCE [LARGE SCALE GENOMIC DNA]</scope>
    <source>
        <strain evidence="3 4">CJ43</strain>
    </source>
</reference>
<feature type="transmembrane region" description="Helical" evidence="1">
    <location>
        <begin position="49"/>
        <end position="67"/>
    </location>
</feature>
<dbReference type="AlphaFoldDB" id="A0A5C0VJP8"/>
<evidence type="ECO:0008006" key="5">
    <source>
        <dbReference type="Google" id="ProtNLM"/>
    </source>
</evidence>
<feature type="signal peptide" evidence="2">
    <location>
        <begin position="1"/>
        <end position="25"/>
    </location>
</feature>
<evidence type="ECO:0000313" key="4">
    <source>
        <dbReference type="Proteomes" id="UP000323653"/>
    </source>
</evidence>
<evidence type="ECO:0000313" key="3">
    <source>
        <dbReference type="EMBL" id="QEK52935.1"/>
    </source>
</evidence>
<keyword evidence="1" id="KW-0472">Membrane</keyword>
<dbReference type="EMBL" id="CP043329">
    <property type="protein sequence ID" value="QEK52935.1"/>
    <property type="molecule type" value="Genomic_DNA"/>
</dbReference>
<dbReference type="KEGG" id="pej:FYC62_15580"/>
<keyword evidence="4" id="KW-1185">Reference proteome</keyword>
<keyword evidence="1" id="KW-0812">Transmembrane</keyword>
<organism evidence="3 4">
    <name type="scientific">Pedobacter aquae</name>
    <dbReference type="NCBI Taxonomy" id="2605747"/>
    <lineage>
        <taxon>Bacteria</taxon>
        <taxon>Pseudomonadati</taxon>
        <taxon>Bacteroidota</taxon>
        <taxon>Sphingobacteriia</taxon>
        <taxon>Sphingobacteriales</taxon>
        <taxon>Sphingobacteriaceae</taxon>
        <taxon>Pedobacter</taxon>
    </lineage>
</organism>
<name>A0A5C0VJP8_9SPHI</name>
<gene>
    <name evidence="3" type="ORF">FYC62_15580</name>
</gene>
<sequence>MLKKICVAIFFICLLIVVPVAPTWAQVDACDPFDEVFNEATGECDPVDVPLDAGVGFLLAIGAAIGMRRTKER</sequence>
<dbReference type="RefSeq" id="WP_149075607.1">
    <property type="nucleotide sequence ID" value="NZ_CP043329.1"/>
</dbReference>
<keyword evidence="2" id="KW-0732">Signal</keyword>
<protein>
    <recommendedName>
        <fullName evidence="5">VPEID-CTERM protein sorting domain-containing protein</fullName>
    </recommendedName>
</protein>
<evidence type="ECO:0000256" key="1">
    <source>
        <dbReference type="SAM" id="Phobius"/>
    </source>
</evidence>
<accession>A0A5C0VJP8</accession>
<feature type="chain" id="PRO_5023123598" description="VPEID-CTERM protein sorting domain-containing protein" evidence="2">
    <location>
        <begin position="26"/>
        <end position="73"/>
    </location>
</feature>
<proteinExistence type="predicted"/>